<evidence type="ECO:0000313" key="17">
    <source>
        <dbReference type="EMBL" id="GAN52831.1"/>
    </source>
</evidence>
<evidence type="ECO:0000256" key="15">
    <source>
        <dbReference type="SAM" id="Coils"/>
    </source>
</evidence>
<reference evidence="17 18" key="1">
    <citation type="submission" date="2012-10" db="EMBL/GenBank/DDBJ databases">
        <title>Genome sequencing of Tanticharoenia sakaeratensis NBRC 103193.</title>
        <authorList>
            <person name="Azuma Y."/>
            <person name="Hadano H."/>
            <person name="Hirakawa H."/>
            <person name="Matsushita K."/>
        </authorList>
    </citation>
    <scope>NUCLEOTIDE SEQUENCE [LARGE SCALE GENOMIC DNA]</scope>
    <source>
        <strain evidence="17 18">NBRC 103193</strain>
    </source>
</reference>
<evidence type="ECO:0000313" key="18">
    <source>
        <dbReference type="Proteomes" id="UP000032679"/>
    </source>
</evidence>
<dbReference type="Proteomes" id="UP000032679">
    <property type="component" value="Unassembled WGS sequence"/>
</dbReference>
<keyword evidence="8 13" id="KW-0472">Membrane</keyword>
<comment type="caution">
    <text evidence="17">The sequence shown here is derived from an EMBL/GenBank/DDBJ whole genome shotgun (WGS) entry which is preliminary data.</text>
</comment>
<comment type="similarity">
    <text evidence="1 13 14">Belongs to the ATPase B chain family.</text>
</comment>
<dbReference type="GO" id="GO:0046961">
    <property type="term" value="F:proton-transporting ATPase activity, rotational mechanism"/>
    <property type="evidence" value="ECO:0007669"/>
    <property type="project" value="TreeGrafter"/>
</dbReference>
<evidence type="ECO:0000256" key="12">
    <source>
        <dbReference type="ARBA" id="ARBA00037847"/>
    </source>
</evidence>
<evidence type="ECO:0000256" key="9">
    <source>
        <dbReference type="ARBA" id="ARBA00023310"/>
    </source>
</evidence>
<dbReference type="GO" id="GO:0005886">
    <property type="term" value="C:plasma membrane"/>
    <property type="evidence" value="ECO:0007669"/>
    <property type="project" value="UniProtKB-SubCell"/>
</dbReference>
<dbReference type="InterPro" id="IPR050059">
    <property type="entry name" value="ATP_synthase_B_chain"/>
</dbReference>
<evidence type="ECO:0000256" key="6">
    <source>
        <dbReference type="ARBA" id="ARBA00022989"/>
    </source>
</evidence>
<dbReference type="Pfam" id="PF00430">
    <property type="entry name" value="ATP-synt_B"/>
    <property type="match status" value="1"/>
</dbReference>
<comment type="subunit">
    <text evidence="13">F-type ATPases have 2 components, F(1) - the catalytic core - and F(0) - the membrane proton channel. F(1) has five subunits: alpha(3), beta(3), gamma(1), delta(1), epsilon(1). F(0) has three main subunits: a(1), b(2) and c(10-14). The alpha and beta chains form an alternating ring which encloses part of the gamma chain. F(1) is attached to F(0) by a central stalk formed by the gamma and epsilon chains, while a peripheral stalk is formed by the delta and b chains.</text>
</comment>
<dbReference type="GO" id="GO:0045259">
    <property type="term" value="C:proton-transporting ATP synthase complex"/>
    <property type="evidence" value="ECO:0007669"/>
    <property type="project" value="UniProtKB-KW"/>
</dbReference>
<keyword evidence="13" id="KW-1003">Cell membrane</keyword>
<evidence type="ECO:0000256" key="2">
    <source>
        <dbReference type="ARBA" id="ARBA00022448"/>
    </source>
</evidence>
<keyword evidence="18" id="KW-1185">Reference proteome</keyword>
<evidence type="ECO:0000256" key="7">
    <source>
        <dbReference type="ARBA" id="ARBA00023065"/>
    </source>
</evidence>
<keyword evidence="2 13" id="KW-0813">Transport</keyword>
<evidence type="ECO:0000256" key="8">
    <source>
        <dbReference type="ARBA" id="ARBA00023136"/>
    </source>
</evidence>
<keyword evidence="5 13" id="KW-0375">Hydrogen ion transport</keyword>
<dbReference type="AlphaFoldDB" id="A0A0D6MH57"/>
<evidence type="ECO:0000256" key="10">
    <source>
        <dbReference type="ARBA" id="ARBA00025198"/>
    </source>
</evidence>
<evidence type="ECO:0000256" key="16">
    <source>
        <dbReference type="SAM" id="SignalP"/>
    </source>
</evidence>
<dbReference type="EMBL" id="BALE01000003">
    <property type="protein sequence ID" value="GAN52831.1"/>
    <property type="molecule type" value="Genomic_DNA"/>
</dbReference>
<keyword evidence="3 13" id="KW-0138">CF(0)</keyword>
<feature type="transmembrane region" description="Helical" evidence="13">
    <location>
        <begin position="36"/>
        <end position="57"/>
    </location>
</feature>
<keyword evidence="16" id="KW-0732">Signal</keyword>
<dbReference type="RefSeq" id="WP_048846210.1">
    <property type="nucleotide sequence ID" value="NZ_BALE01000003.1"/>
</dbReference>
<feature type="signal peptide" evidence="16">
    <location>
        <begin position="1"/>
        <end position="26"/>
    </location>
</feature>
<dbReference type="HAMAP" id="MF_01398">
    <property type="entry name" value="ATP_synth_b_bprime"/>
    <property type="match status" value="1"/>
</dbReference>
<name>A0A0D6MH57_9PROT</name>
<dbReference type="STRING" id="1231623.Tasa_003_009"/>
<comment type="function">
    <text evidence="11">Component of the F(0) channel, it forms part of the peripheral stalk, linking F(1) to F(0). The b'-subunit is a diverged and duplicated form of b found in plants and photosynthetic bacteria.</text>
</comment>
<dbReference type="GO" id="GO:0012505">
    <property type="term" value="C:endomembrane system"/>
    <property type="evidence" value="ECO:0007669"/>
    <property type="project" value="UniProtKB-SubCell"/>
</dbReference>
<dbReference type="CDD" id="cd06503">
    <property type="entry name" value="ATP-synt_Fo_b"/>
    <property type="match status" value="1"/>
</dbReference>
<proteinExistence type="inferred from homology"/>
<feature type="chain" id="PRO_5002308188" description="ATP synthase subunit b" evidence="16">
    <location>
        <begin position="27"/>
        <end position="194"/>
    </location>
</feature>
<organism evidence="17 18">
    <name type="scientific">Tanticharoenia sakaeratensis NBRC 103193</name>
    <dbReference type="NCBI Taxonomy" id="1231623"/>
    <lineage>
        <taxon>Bacteria</taxon>
        <taxon>Pseudomonadati</taxon>
        <taxon>Pseudomonadota</taxon>
        <taxon>Alphaproteobacteria</taxon>
        <taxon>Acetobacterales</taxon>
        <taxon>Acetobacteraceae</taxon>
        <taxon>Tanticharoenia</taxon>
    </lineage>
</organism>
<accession>A0A0D6MH57</accession>
<evidence type="ECO:0000256" key="1">
    <source>
        <dbReference type="ARBA" id="ARBA00005513"/>
    </source>
</evidence>
<protein>
    <recommendedName>
        <fullName evidence="13">ATP synthase subunit b</fullName>
    </recommendedName>
    <alternativeName>
        <fullName evidence="13">ATP synthase F(0) sector subunit b</fullName>
    </alternativeName>
    <alternativeName>
        <fullName evidence="13">ATPase subunit I</fullName>
    </alternativeName>
    <alternativeName>
        <fullName evidence="13">F-type ATPase subunit b</fullName>
        <shortName evidence="13">F-ATPase subunit b</shortName>
    </alternativeName>
</protein>
<comment type="function">
    <text evidence="10 13">F(1)F(0) ATP synthase produces ATP from ADP in the presence of a proton or sodium gradient. F-type ATPases consist of two structural domains, F(1) containing the extramembraneous catalytic core and F(0) containing the membrane proton channel, linked together by a central stalk and a peripheral stalk. During catalysis, ATP synthesis in the catalytic domain of F(1) is coupled via a rotary mechanism of the central stalk subunits to proton translocation.</text>
</comment>
<evidence type="ECO:0000256" key="11">
    <source>
        <dbReference type="ARBA" id="ARBA00025614"/>
    </source>
</evidence>
<evidence type="ECO:0000256" key="4">
    <source>
        <dbReference type="ARBA" id="ARBA00022692"/>
    </source>
</evidence>
<comment type="subcellular location">
    <subcellularLocation>
        <location evidence="13">Cell membrane</location>
        <topology evidence="13">Single-pass membrane protein</topology>
    </subcellularLocation>
    <subcellularLocation>
        <location evidence="12">Endomembrane system</location>
        <topology evidence="12">Single-pass membrane protein</topology>
    </subcellularLocation>
</comment>
<feature type="coiled-coil region" evidence="15">
    <location>
        <begin position="80"/>
        <end position="151"/>
    </location>
</feature>
<evidence type="ECO:0000256" key="5">
    <source>
        <dbReference type="ARBA" id="ARBA00022781"/>
    </source>
</evidence>
<dbReference type="PANTHER" id="PTHR33445">
    <property type="entry name" value="ATP SYNTHASE SUBUNIT B', CHLOROPLASTIC"/>
    <property type="match status" value="1"/>
</dbReference>
<evidence type="ECO:0000256" key="13">
    <source>
        <dbReference type="HAMAP-Rule" id="MF_01398"/>
    </source>
</evidence>
<evidence type="ECO:0000256" key="14">
    <source>
        <dbReference type="RuleBase" id="RU003848"/>
    </source>
</evidence>
<gene>
    <name evidence="13" type="primary">atpF</name>
    <name evidence="17" type="ORF">Tasa_003_009</name>
</gene>
<keyword evidence="7 13" id="KW-0406">Ion transport</keyword>
<keyword evidence="9 13" id="KW-0066">ATP synthesis</keyword>
<sequence>MAMSRIPMNRAAAALTVATFAPAAHAAGMPQLQFDNPLLLGQVVWGAIIFAVFYVVLSRSALPAVARVLAHRRGRIEGDLEIARRAKQDADAAVEDLRRARHDAAVEAQANVSKVVAEARAAAEAQTHEMNARLEAQIAEAETRIEASRTQALGTLREAASDTARALVDRLLGHQAEGQDVGQAVAANAARHGL</sequence>
<keyword evidence="15" id="KW-0175">Coiled coil</keyword>
<keyword evidence="4 13" id="KW-0812">Transmembrane</keyword>
<evidence type="ECO:0000256" key="3">
    <source>
        <dbReference type="ARBA" id="ARBA00022547"/>
    </source>
</evidence>
<dbReference type="GO" id="GO:0046933">
    <property type="term" value="F:proton-transporting ATP synthase activity, rotational mechanism"/>
    <property type="evidence" value="ECO:0007669"/>
    <property type="project" value="UniProtKB-UniRule"/>
</dbReference>
<keyword evidence="6 13" id="KW-1133">Transmembrane helix</keyword>
<dbReference type="PANTHER" id="PTHR33445:SF1">
    <property type="entry name" value="ATP SYNTHASE SUBUNIT B"/>
    <property type="match status" value="1"/>
</dbReference>
<dbReference type="InterPro" id="IPR002146">
    <property type="entry name" value="ATP_synth_b/b'su_bac/chlpt"/>
</dbReference>